<dbReference type="AlphaFoldDB" id="W9I7Z4"/>
<accession>W9I7Z4</accession>
<sequence>MLVNGSGICSHHGSYGECEREVKDESRYCASTTGSNHELWNFANRLGRQDFTSASIITQQRRIRAIEKYLSNLSITSHHTRLFFMR</sequence>
<proteinExistence type="predicted"/>
<reference evidence="1 2" key="1">
    <citation type="submission" date="2011-06" db="EMBL/GenBank/DDBJ databases">
        <title>The Genome Sequence of Fusarium oxysporum FOSC 3-a.</title>
        <authorList>
            <consortium name="The Broad Institute Genome Sequencing Platform"/>
            <person name="Ma L.-J."/>
            <person name="Gale L.R."/>
            <person name="Schwartz D.C."/>
            <person name="Zhou S."/>
            <person name="Corby-Kistler H."/>
            <person name="Young S.K."/>
            <person name="Zeng Q."/>
            <person name="Gargeya S."/>
            <person name="Fitzgerald M."/>
            <person name="Haas B."/>
            <person name="Abouelleil A."/>
            <person name="Alvarado L."/>
            <person name="Arachchi H.M."/>
            <person name="Berlin A."/>
            <person name="Brown A."/>
            <person name="Chapman S.B."/>
            <person name="Chen Z."/>
            <person name="Dunbar C."/>
            <person name="Freedman E."/>
            <person name="Gearin G."/>
            <person name="Gellesch M."/>
            <person name="Goldberg J."/>
            <person name="Griggs A."/>
            <person name="Gujja S."/>
            <person name="Heiman D."/>
            <person name="Howarth C."/>
            <person name="Larson L."/>
            <person name="Lui A."/>
            <person name="MacDonald P.J.P."/>
            <person name="Mehta T."/>
            <person name="Montmayeur A."/>
            <person name="Murphy C."/>
            <person name="Neiman D."/>
            <person name="Pearson M."/>
            <person name="Priest M."/>
            <person name="Roberts A."/>
            <person name="Saif S."/>
            <person name="Shea T."/>
            <person name="Shenoy N."/>
            <person name="Sisk P."/>
            <person name="Stolte C."/>
            <person name="Sykes S."/>
            <person name="Wortman J."/>
            <person name="Nusbaum C."/>
            <person name="Birren B."/>
        </authorList>
    </citation>
    <scope>NUCLEOTIDE SEQUENCE [LARGE SCALE GENOMIC DNA]</scope>
    <source>
        <strain evidence="2">FOSC 3-a</strain>
    </source>
</reference>
<dbReference type="HOGENOM" id="CLU_2497995_0_0_1"/>
<protein>
    <submittedName>
        <fullName evidence="1">Uncharacterized protein</fullName>
    </submittedName>
</protein>
<name>W9I7Z4_FUSOX</name>
<organism evidence="1 2">
    <name type="scientific">Fusarium oxysporum NRRL 32931</name>
    <dbReference type="NCBI Taxonomy" id="660029"/>
    <lineage>
        <taxon>Eukaryota</taxon>
        <taxon>Fungi</taxon>
        <taxon>Dikarya</taxon>
        <taxon>Ascomycota</taxon>
        <taxon>Pezizomycotina</taxon>
        <taxon>Sordariomycetes</taxon>
        <taxon>Hypocreomycetidae</taxon>
        <taxon>Hypocreales</taxon>
        <taxon>Nectriaceae</taxon>
        <taxon>Fusarium</taxon>
        <taxon>Fusarium oxysporum species complex</taxon>
    </lineage>
</organism>
<dbReference type="EMBL" id="JH717844">
    <property type="protein sequence ID" value="EWY89029.1"/>
    <property type="molecule type" value="Genomic_DNA"/>
</dbReference>
<evidence type="ECO:0000313" key="1">
    <source>
        <dbReference type="EMBL" id="EWY89029.1"/>
    </source>
</evidence>
<dbReference type="Proteomes" id="UP000030753">
    <property type="component" value="Unassembled WGS sequence"/>
</dbReference>
<evidence type="ECO:0000313" key="2">
    <source>
        <dbReference type="Proteomes" id="UP000030753"/>
    </source>
</evidence>
<gene>
    <name evidence="1" type="ORF">FOYG_10010</name>
</gene>